<dbReference type="Pfam" id="PF00112">
    <property type="entry name" value="Peptidase_C1"/>
    <property type="match status" value="1"/>
</dbReference>
<feature type="domain" description="Peptidase C1A papain C-terminal" evidence="1">
    <location>
        <begin position="20"/>
        <end position="87"/>
    </location>
</feature>
<dbReference type="InterPro" id="IPR038765">
    <property type="entry name" value="Papain-like_cys_pep_sf"/>
</dbReference>
<dbReference type="Proteomes" id="UP000316621">
    <property type="component" value="Chromosome 7"/>
</dbReference>
<sequence>MFLYINTNIGHHLTMFQTHSLSTLLGFNCCFRKRGAIHLRCDGGLTEYGFQCIIKNGKIETEEDYLDKAKEPKKITRTRLKTENRNKKPKVQAVDTIGIVVVNSSDVDSR</sequence>
<keyword evidence="3" id="KW-1185">Reference proteome</keyword>
<dbReference type="SUPFAM" id="SSF54001">
    <property type="entry name" value="Cysteine proteinases"/>
    <property type="match status" value="1"/>
</dbReference>
<accession>A0A4Y7KGH3</accession>
<protein>
    <recommendedName>
        <fullName evidence="1">Peptidase C1A papain C-terminal domain-containing protein</fullName>
    </recommendedName>
</protein>
<name>A0A4Y7KGH3_PAPSO</name>
<evidence type="ECO:0000313" key="3">
    <source>
        <dbReference type="Proteomes" id="UP000316621"/>
    </source>
</evidence>
<evidence type="ECO:0000259" key="1">
    <source>
        <dbReference type="Pfam" id="PF00112"/>
    </source>
</evidence>
<dbReference type="AlphaFoldDB" id="A0A4Y7KGH3"/>
<dbReference type="GO" id="GO:0008234">
    <property type="term" value="F:cysteine-type peptidase activity"/>
    <property type="evidence" value="ECO:0007669"/>
    <property type="project" value="InterPro"/>
</dbReference>
<evidence type="ECO:0000313" key="2">
    <source>
        <dbReference type="EMBL" id="RZC71482.1"/>
    </source>
</evidence>
<dbReference type="InterPro" id="IPR000668">
    <property type="entry name" value="Peptidase_C1A_C"/>
</dbReference>
<reference evidence="2 3" key="1">
    <citation type="journal article" date="2018" name="Science">
        <title>The opium poppy genome and morphinan production.</title>
        <authorList>
            <person name="Guo L."/>
            <person name="Winzer T."/>
            <person name="Yang X."/>
            <person name="Li Y."/>
            <person name="Ning Z."/>
            <person name="He Z."/>
            <person name="Teodor R."/>
            <person name="Lu Y."/>
            <person name="Bowser T.A."/>
            <person name="Graham I.A."/>
            <person name="Ye K."/>
        </authorList>
    </citation>
    <scope>NUCLEOTIDE SEQUENCE [LARGE SCALE GENOMIC DNA]</scope>
    <source>
        <strain evidence="3">cv. HN1</strain>
        <tissue evidence="2">Leaves</tissue>
    </source>
</reference>
<gene>
    <name evidence="2" type="ORF">C5167_034703</name>
</gene>
<dbReference type="EMBL" id="CM010721">
    <property type="protein sequence ID" value="RZC71482.1"/>
    <property type="molecule type" value="Genomic_DNA"/>
</dbReference>
<proteinExistence type="predicted"/>
<dbReference type="GO" id="GO:0006508">
    <property type="term" value="P:proteolysis"/>
    <property type="evidence" value="ECO:0007669"/>
    <property type="project" value="InterPro"/>
</dbReference>
<dbReference type="Gramene" id="RZC71482">
    <property type="protein sequence ID" value="RZC71482"/>
    <property type="gene ID" value="C5167_034703"/>
</dbReference>
<organism evidence="2 3">
    <name type="scientific">Papaver somniferum</name>
    <name type="common">Opium poppy</name>
    <dbReference type="NCBI Taxonomy" id="3469"/>
    <lineage>
        <taxon>Eukaryota</taxon>
        <taxon>Viridiplantae</taxon>
        <taxon>Streptophyta</taxon>
        <taxon>Embryophyta</taxon>
        <taxon>Tracheophyta</taxon>
        <taxon>Spermatophyta</taxon>
        <taxon>Magnoliopsida</taxon>
        <taxon>Ranunculales</taxon>
        <taxon>Papaveraceae</taxon>
        <taxon>Papaveroideae</taxon>
        <taxon>Papaver</taxon>
    </lineage>
</organism>